<dbReference type="Gene3D" id="1.10.287.950">
    <property type="entry name" value="Methyl-accepting chemotaxis protein"/>
    <property type="match status" value="1"/>
</dbReference>
<dbReference type="GO" id="GO:0005886">
    <property type="term" value="C:plasma membrane"/>
    <property type="evidence" value="ECO:0007669"/>
    <property type="project" value="TreeGrafter"/>
</dbReference>
<reference evidence="8" key="1">
    <citation type="journal article" date="2019" name="PLoS Negl. Trop. Dis.">
        <title>Revisiting the worldwide diversity of Leptospira species in the environment.</title>
        <authorList>
            <person name="Vincent A.T."/>
            <person name="Schiettekatte O."/>
            <person name="Bourhy P."/>
            <person name="Veyrier F.J."/>
            <person name="Picardeau M."/>
        </authorList>
    </citation>
    <scope>NUCLEOTIDE SEQUENCE [LARGE SCALE GENOMIC DNA]</scope>
    <source>
        <strain evidence="8">SSW15</strain>
    </source>
</reference>
<evidence type="ECO:0000256" key="4">
    <source>
        <dbReference type="PROSITE-ProRule" id="PRU00284"/>
    </source>
</evidence>
<evidence type="ECO:0000259" key="7">
    <source>
        <dbReference type="PROSITE" id="PS50885"/>
    </source>
</evidence>
<keyword evidence="4" id="KW-0807">Transducer</keyword>
<sequence>MSIKARISLYLSLVLFLGFTILTSVNSILSFRNLQSEIEDASTVTAERWTYEIKDYLDLAMGMTRGFRMLLIFSNPQRSEVVDTMREILVRNHQWFGMWTVYEPNAFDGKDAQYKNTPGHDATGRFVSYVHQTKSGKEWILQPTIGYESDTADFYQIPRKTLEPLVTDPYYYQIEGKDVLMISLAVPVSQGKEFWGVLGMDITAEQLQKVMGPIKPFRNTGFIALISPKGIFAANGGNPSLVGKRIPDQEELKLVLEKGQGKERFVHEKSGTTNYFFPFRIGKGQTSWILQVSIPDQIFYSELMSVLLQNVTSSLLIACAILIVLNLIFQRLISASLLKAIGFSDEIAKGNLTIRSEYDKKDEIGSLFSSMGSMRNNLLRVVREIGQSSSELSGTAENMSVSSRNFSEVAQTQASAAEECSATVEQLSASALNVGKSVQKAIGNMQEIDANVLRLREQFASINAEMQGLARVAAASKEEAALGESAMRTSTTAMGAIGDSASRISEILNIITDISEKTNLLALNAAIEAARAGEAGRGFAVVAEEIGKLASQTSSSVQEIGNLVGSTNEAVVNGNQKVTEAASVLNRLRERVEEFDRSAKSVLSSVKTQEENTREIAESATTLTSFSMQIEEAVSEQRRAAEEIAKTILNISEGTQEIAAGADHLTSYAENMRGRSTHMRDLIDRFKTSEN</sequence>
<keyword evidence="9" id="KW-1185">Reference proteome</keyword>
<gene>
    <name evidence="8" type="ORF">EHO60_16960</name>
</gene>
<dbReference type="SMART" id="SM00304">
    <property type="entry name" value="HAMP"/>
    <property type="match status" value="1"/>
</dbReference>
<dbReference type="PROSITE" id="PS50885">
    <property type="entry name" value="HAMP"/>
    <property type="match status" value="1"/>
</dbReference>
<dbReference type="OrthoDB" id="343970at2"/>
<dbReference type="CDD" id="cd06225">
    <property type="entry name" value="HAMP"/>
    <property type="match status" value="1"/>
</dbReference>
<keyword evidence="5" id="KW-0175">Coiled coil</keyword>
<evidence type="ECO:0000256" key="3">
    <source>
        <dbReference type="ARBA" id="ARBA00029447"/>
    </source>
</evidence>
<comment type="similarity">
    <text evidence="3">Belongs to the methyl-accepting chemotaxis (MCP) protein family.</text>
</comment>
<dbReference type="SMART" id="SM00283">
    <property type="entry name" value="MA"/>
    <property type="match status" value="1"/>
</dbReference>
<dbReference type="RefSeq" id="WP_135769397.1">
    <property type="nucleotide sequence ID" value="NZ_RQET01000014.1"/>
</dbReference>
<protein>
    <submittedName>
        <fullName evidence="8">Methyl-accepting chemotaxis protein</fullName>
    </submittedName>
</protein>
<dbReference type="InterPro" id="IPR051310">
    <property type="entry name" value="MCP_chemotaxis"/>
</dbReference>
<dbReference type="Proteomes" id="UP000298458">
    <property type="component" value="Unassembled WGS sequence"/>
</dbReference>
<evidence type="ECO:0000313" key="9">
    <source>
        <dbReference type="Proteomes" id="UP000298458"/>
    </source>
</evidence>
<proteinExistence type="inferred from homology"/>
<name>A0A4R9G5N5_9LEPT</name>
<dbReference type="GO" id="GO:0006935">
    <property type="term" value="P:chemotaxis"/>
    <property type="evidence" value="ECO:0007669"/>
    <property type="project" value="UniProtKB-KW"/>
</dbReference>
<comment type="subcellular location">
    <subcellularLocation>
        <location evidence="1">Membrane</location>
    </subcellularLocation>
</comment>
<dbReference type="InterPro" id="IPR004089">
    <property type="entry name" value="MCPsignal_dom"/>
</dbReference>
<dbReference type="PANTHER" id="PTHR43531:SF11">
    <property type="entry name" value="METHYL-ACCEPTING CHEMOTAXIS PROTEIN 3"/>
    <property type="match status" value="1"/>
</dbReference>
<comment type="caution">
    <text evidence="8">The sequence shown here is derived from an EMBL/GenBank/DDBJ whole genome shotgun (WGS) entry which is preliminary data.</text>
</comment>
<dbReference type="AlphaFoldDB" id="A0A4R9G5N5"/>
<dbReference type="EMBL" id="RQET01000014">
    <property type="protein sequence ID" value="TGK06270.1"/>
    <property type="molecule type" value="Genomic_DNA"/>
</dbReference>
<feature type="domain" description="HAMP" evidence="7">
    <location>
        <begin position="331"/>
        <end position="383"/>
    </location>
</feature>
<evidence type="ECO:0000256" key="5">
    <source>
        <dbReference type="SAM" id="Coils"/>
    </source>
</evidence>
<dbReference type="Gene3D" id="3.30.450.20">
    <property type="entry name" value="PAS domain"/>
    <property type="match status" value="2"/>
</dbReference>
<dbReference type="FunFam" id="1.10.287.950:FF:000001">
    <property type="entry name" value="Methyl-accepting chemotaxis sensory transducer"/>
    <property type="match status" value="1"/>
</dbReference>
<feature type="coiled-coil region" evidence="5">
    <location>
        <begin position="438"/>
        <end position="465"/>
    </location>
</feature>
<evidence type="ECO:0000259" key="6">
    <source>
        <dbReference type="PROSITE" id="PS50111"/>
    </source>
</evidence>
<dbReference type="SUPFAM" id="SSF58104">
    <property type="entry name" value="Methyl-accepting chemotaxis protein (MCP) signaling domain"/>
    <property type="match status" value="1"/>
</dbReference>
<dbReference type="Pfam" id="PF00672">
    <property type="entry name" value="HAMP"/>
    <property type="match status" value="1"/>
</dbReference>
<accession>A0A4R9G5N5</accession>
<dbReference type="InterPro" id="IPR003660">
    <property type="entry name" value="HAMP_dom"/>
</dbReference>
<dbReference type="PROSITE" id="PS50111">
    <property type="entry name" value="CHEMOTAXIS_TRANSDUC_2"/>
    <property type="match status" value="1"/>
</dbReference>
<evidence type="ECO:0000256" key="1">
    <source>
        <dbReference type="ARBA" id="ARBA00004370"/>
    </source>
</evidence>
<dbReference type="GO" id="GO:0007165">
    <property type="term" value="P:signal transduction"/>
    <property type="evidence" value="ECO:0007669"/>
    <property type="project" value="UniProtKB-KW"/>
</dbReference>
<feature type="domain" description="Methyl-accepting transducer" evidence="6">
    <location>
        <begin position="388"/>
        <end position="652"/>
    </location>
</feature>
<keyword evidence="2" id="KW-0145">Chemotaxis</keyword>
<evidence type="ECO:0000256" key="2">
    <source>
        <dbReference type="ARBA" id="ARBA00022500"/>
    </source>
</evidence>
<dbReference type="GO" id="GO:0004888">
    <property type="term" value="F:transmembrane signaling receptor activity"/>
    <property type="evidence" value="ECO:0007669"/>
    <property type="project" value="TreeGrafter"/>
</dbReference>
<dbReference type="CDD" id="cd12913">
    <property type="entry name" value="PDC1_MCP_like"/>
    <property type="match status" value="1"/>
</dbReference>
<organism evidence="8 9">
    <name type="scientific">Leptospira fletcheri</name>
    <dbReference type="NCBI Taxonomy" id="2484981"/>
    <lineage>
        <taxon>Bacteria</taxon>
        <taxon>Pseudomonadati</taxon>
        <taxon>Spirochaetota</taxon>
        <taxon>Spirochaetia</taxon>
        <taxon>Leptospirales</taxon>
        <taxon>Leptospiraceae</taxon>
        <taxon>Leptospira</taxon>
    </lineage>
</organism>
<evidence type="ECO:0000313" key="8">
    <source>
        <dbReference type="EMBL" id="TGK06270.1"/>
    </source>
</evidence>
<dbReference type="Pfam" id="PF00015">
    <property type="entry name" value="MCPsignal"/>
    <property type="match status" value="1"/>
</dbReference>
<dbReference type="Pfam" id="PF22673">
    <property type="entry name" value="MCP-like_PDC_1"/>
    <property type="match status" value="1"/>
</dbReference>
<dbReference type="PANTHER" id="PTHR43531">
    <property type="entry name" value="PROTEIN ICFG"/>
    <property type="match status" value="1"/>
</dbReference>